<dbReference type="SUPFAM" id="SSF49723">
    <property type="entry name" value="Lipase/lipooxygenase domain (PLAT/LH2 domain)"/>
    <property type="match status" value="1"/>
</dbReference>
<dbReference type="PRINTS" id="PR00087">
    <property type="entry name" value="LIPOXYGENASE"/>
</dbReference>
<reference evidence="8" key="1">
    <citation type="journal article" date="2023" name="G3 (Bethesda)">
        <title>Whole genome assembly and annotation of the endangered Caribbean coral Acropora cervicornis.</title>
        <authorList>
            <person name="Selwyn J.D."/>
            <person name="Vollmer S.V."/>
        </authorList>
    </citation>
    <scope>NUCLEOTIDE SEQUENCE</scope>
    <source>
        <strain evidence="8">K2</strain>
    </source>
</reference>
<feature type="domain" description="Lipoxygenase" evidence="7">
    <location>
        <begin position="127"/>
        <end position="673"/>
    </location>
</feature>
<dbReference type="GO" id="GO:0046872">
    <property type="term" value="F:metal ion binding"/>
    <property type="evidence" value="ECO:0007669"/>
    <property type="project" value="UniProtKB-KW"/>
</dbReference>
<dbReference type="InterPro" id="IPR020834">
    <property type="entry name" value="LipOase_CS"/>
</dbReference>
<evidence type="ECO:0000256" key="3">
    <source>
        <dbReference type="ARBA" id="ARBA00023002"/>
    </source>
</evidence>
<dbReference type="InterPro" id="IPR036226">
    <property type="entry name" value="LipOase_C_sf"/>
</dbReference>
<feature type="domain" description="PLAT" evidence="6">
    <location>
        <begin position="10"/>
        <end position="133"/>
    </location>
</feature>
<protein>
    <submittedName>
        <fullName evidence="8">Polyunsaturated fatty acid 5-lipoxygenase</fullName>
    </submittedName>
</protein>
<gene>
    <name evidence="8" type="ORF">P5673_004978</name>
</gene>
<comment type="caution">
    <text evidence="5">Lacks conserved residue(s) required for the propagation of feature annotation.</text>
</comment>
<evidence type="ECO:0000256" key="4">
    <source>
        <dbReference type="ARBA" id="ARBA00023098"/>
    </source>
</evidence>
<accession>A0AAD9QZ99</accession>
<keyword evidence="1" id="KW-0479">Metal-binding</keyword>
<dbReference type="InterPro" id="IPR000907">
    <property type="entry name" value="LipOase"/>
</dbReference>
<reference evidence="8" key="2">
    <citation type="journal article" date="2023" name="Science">
        <title>Genomic signatures of disease resistance in endangered staghorn corals.</title>
        <authorList>
            <person name="Vollmer S.V."/>
            <person name="Selwyn J.D."/>
            <person name="Despard B.A."/>
            <person name="Roesel C.L."/>
        </authorList>
    </citation>
    <scope>NUCLEOTIDE SEQUENCE</scope>
    <source>
        <strain evidence="8">K2</strain>
    </source>
</reference>
<dbReference type="EMBL" id="JARQWQ010000008">
    <property type="protein sequence ID" value="KAK2570204.1"/>
    <property type="molecule type" value="Genomic_DNA"/>
</dbReference>
<dbReference type="InterPro" id="IPR013819">
    <property type="entry name" value="LipOase_C"/>
</dbReference>
<dbReference type="InterPro" id="IPR036392">
    <property type="entry name" value="PLAT/LH2_dom_sf"/>
</dbReference>
<name>A0AAD9QZ99_ACRCE</name>
<dbReference type="Proteomes" id="UP001249851">
    <property type="component" value="Unassembled WGS sequence"/>
</dbReference>
<proteinExistence type="predicted"/>
<evidence type="ECO:0000259" key="7">
    <source>
        <dbReference type="PROSITE" id="PS51393"/>
    </source>
</evidence>
<keyword evidence="4" id="KW-0443">Lipid metabolism</keyword>
<evidence type="ECO:0000256" key="5">
    <source>
        <dbReference type="PROSITE-ProRule" id="PRU00152"/>
    </source>
</evidence>
<dbReference type="PROSITE" id="PS51393">
    <property type="entry name" value="LIPOXYGENASE_3"/>
    <property type="match status" value="1"/>
</dbReference>
<dbReference type="AlphaFoldDB" id="A0AAD9QZ99"/>
<dbReference type="Gene3D" id="2.40.180.10">
    <property type="entry name" value="Catalase core domain"/>
    <property type="match status" value="1"/>
</dbReference>
<evidence type="ECO:0000259" key="6">
    <source>
        <dbReference type="PROSITE" id="PS50095"/>
    </source>
</evidence>
<dbReference type="PROSITE" id="PS50095">
    <property type="entry name" value="PLAT"/>
    <property type="match status" value="1"/>
</dbReference>
<dbReference type="Pfam" id="PF01477">
    <property type="entry name" value="PLAT"/>
    <property type="match status" value="1"/>
</dbReference>
<dbReference type="PANTHER" id="PTHR11771">
    <property type="entry name" value="LIPOXYGENASE"/>
    <property type="match status" value="1"/>
</dbReference>
<keyword evidence="3" id="KW-0560">Oxidoreductase</keyword>
<keyword evidence="9" id="KW-1185">Reference proteome</keyword>
<dbReference type="SUPFAM" id="SSF48484">
    <property type="entry name" value="Lipoxigenase"/>
    <property type="match status" value="1"/>
</dbReference>
<evidence type="ECO:0000256" key="2">
    <source>
        <dbReference type="ARBA" id="ARBA00022964"/>
    </source>
</evidence>
<organism evidence="8 9">
    <name type="scientific">Acropora cervicornis</name>
    <name type="common">Staghorn coral</name>
    <dbReference type="NCBI Taxonomy" id="6130"/>
    <lineage>
        <taxon>Eukaryota</taxon>
        <taxon>Metazoa</taxon>
        <taxon>Cnidaria</taxon>
        <taxon>Anthozoa</taxon>
        <taxon>Hexacorallia</taxon>
        <taxon>Scleractinia</taxon>
        <taxon>Astrocoeniina</taxon>
        <taxon>Acroporidae</taxon>
        <taxon>Acropora</taxon>
    </lineage>
</organism>
<evidence type="ECO:0000313" key="9">
    <source>
        <dbReference type="Proteomes" id="UP001249851"/>
    </source>
</evidence>
<dbReference type="SMART" id="SM00308">
    <property type="entry name" value="LH2"/>
    <property type="match status" value="1"/>
</dbReference>
<dbReference type="Pfam" id="PF00305">
    <property type="entry name" value="Lipoxygenase"/>
    <property type="match status" value="1"/>
</dbReference>
<keyword evidence="2" id="KW-0223">Dioxygenase</keyword>
<dbReference type="GO" id="GO:0016702">
    <property type="term" value="F:oxidoreductase activity, acting on single donors with incorporation of molecular oxygen, incorporation of two atoms of oxygen"/>
    <property type="evidence" value="ECO:0007669"/>
    <property type="project" value="InterPro"/>
</dbReference>
<dbReference type="GO" id="GO:0034440">
    <property type="term" value="P:lipid oxidation"/>
    <property type="evidence" value="ECO:0007669"/>
    <property type="project" value="InterPro"/>
</dbReference>
<evidence type="ECO:0000313" key="8">
    <source>
        <dbReference type="EMBL" id="KAK2570204.1"/>
    </source>
</evidence>
<dbReference type="Gene3D" id="1.20.245.10">
    <property type="entry name" value="Lipoxygenase-1, Domain 5"/>
    <property type="match status" value="1"/>
</dbReference>
<comment type="caution">
    <text evidence="8">The sequence shown here is derived from an EMBL/GenBank/DDBJ whole genome shotgun (WGS) entry which is preliminary data.</text>
</comment>
<dbReference type="Gene3D" id="3.10.450.60">
    <property type="match status" value="1"/>
</dbReference>
<sequence>MGNSCSGLAPDCEILVKTGDVKGAGTDANVYCALFNEDKTRSRDLNLDCKWKNDFEKGSVDRFKVHCGLPAGPLHKIEIWRDDSGIGDDWYVEWIKVKKFQGPDQEDEEGVIFPCNRWVKAERKLILTKYDCVLPQFDEHPEQRKEELEDKRGVYRLSRKAPGIPKQVESCPRDEHFSNDYKWNIQQTKYTLAVKCKLAKLTSDPWETLDDFGNLYKGSLNKPYVGCLSGLLQLERGHKFWAPETARLQPYSYQTLHRNPSKVTPEMVKPFLDGLTLEEAMEKKKIYIVNLKRLSDVMCRFNRVICKPMALFFSNERNELVPIAIQLFQKSADDNPVFLPSDPKYTWMMAKMYYNNADAAFHQSCTHLGFTHLVAETICVGTHRQLSPSHPVFRLLAPHFLYLLAINSLALAKLVAPNGWIDNTMTTGAGGLMELVSHSWQIWRMDTDGWLPGDLAARGVDDTEALPNYPYRDDALLIFEVIHDYVREVLEAFYDTPEKLTGDWEIQNWGHMLADPEDGLGIKGVFGGGEFTDLEDLIKVVTSIIFISSVGHSAANFAQYDEYAFPPNYPAFLRGKPPTSKEPLTEQEIINALPVKDMTLDIIIVTKILSDRGTNALGDFEVQYMYDPRGTKPCEKLRKRLLEVSDQIAERNKSRPFPYPYLDPKEVPNAISI</sequence>
<dbReference type="PROSITE" id="PS00081">
    <property type="entry name" value="LIPOXYGENASE_2"/>
    <property type="match status" value="1"/>
</dbReference>
<evidence type="ECO:0000256" key="1">
    <source>
        <dbReference type="ARBA" id="ARBA00022723"/>
    </source>
</evidence>
<dbReference type="InterPro" id="IPR001024">
    <property type="entry name" value="PLAT/LH2_dom"/>
</dbReference>